<protein>
    <submittedName>
        <fullName evidence="1">Uncharacterized protein</fullName>
    </submittedName>
</protein>
<reference evidence="1" key="1">
    <citation type="submission" date="2020-07" db="EMBL/GenBank/DDBJ databases">
        <title>Vallitalea pronyensis genome.</title>
        <authorList>
            <person name="Postec A."/>
        </authorList>
    </citation>
    <scope>NUCLEOTIDE SEQUENCE</scope>
    <source>
        <strain evidence="1">FatNI3</strain>
        <plasmid evidence="1">pVpro</plasmid>
    </source>
</reference>
<evidence type="ECO:0000313" key="2">
    <source>
        <dbReference type="Proteomes" id="UP000683246"/>
    </source>
</evidence>
<gene>
    <name evidence="1" type="ORF">HZI73_26395</name>
</gene>
<name>A0A8J8SJT3_9FIRM</name>
<keyword evidence="1" id="KW-0614">Plasmid</keyword>
<dbReference type="RefSeq" id="WP_212698979.1">
    <property type="nucleotide sequence ID" value="NZ_CP058650.1"/>
</dbReference>
<dbReference type="EMBL" id="CP058650">
    <property type="protein sequence ID" value="QUI25946.1"/>
    <property type="molecule type" value="Genomic_DNA"/>
</dbReference>
<proteinExistence type="predicted"/>
<geneLocation type="plasmid" evidence="1 2">
    <name>pVpro</name>
</geneLocation>
<keyword evidence="2" id="KW-1185">Reference proteome</keyword>
<dbReference type="KEGG" id="vpy:HZI73_26395"/>
<organism evidence="1 2">
    <name type="scientific">Vallitalea pronyensis</name>
    <dbReference type="NCBI Taxonomy" id="1348613"/>
    <lineage>
        <taxon>Bacteria</taxon>
        <taxon>Bacillati</taxon>
        <taxon>Bacillota</taxon>
        <taxon>Clostridia</taxon>
        <taxon>Lachnospirales</taxon>
        <taxon>Vallitaleaceae</taxon>
        <taxon>Vallitalea</taxon>
    </lineage>
</organism>
<sequence length="205" mass="23918">MSKVIKVDRKENVHYKIDEINFDFFEGFDKVLIVGNHGSGAYPIFRWQIFNLNNQYQYLWVDNIGSKSFIDDLKKDNINVLYNESLEDLGMMKKYQRLFINIVENQSINLDEAISRITIPFTLRVPAREIGGYSVERLRKDFDLIIIAKPNFEDEITQLINIIPELKDEIKLLKHLDDVIFVGKSNVQVIKFKITKDFPLNASGV</sequence>
<evidence type="ECO:0000313" key="1">
    <source>
        <dbReference type="EMBL" id="QUI25946.1"/>
    </source>
</evidence>
<dbReference type="Proteomes" id="UP000683246">
    <property type="component" value="Plasmid pVpro"/>
</dbReference>
<accession>A0A8J8SJT3</accession>
<dbReference type="AlphaFoldDB" id="A0A8J8SJT3"/>